<dbReference type="Pfam" id="PF00931">
    <property type="entry name" value="NB-ARC"/>
    <property type="match status" value="1"/>
</dbReference>
<dbReference type="InterPro" id="IPR027417">
    <property type="entry name" value="P-loop_NTPase"/>
</dbReference>
<accession>A0AAN8NDM4</accession>
<dbReference type="AlphaFoldDB" id="A0AAN8NDM4"/>
<dbReference type="GO" id="GO:0043531">
    <property type="term" value="F:ADP binding"/>
    <property type="evidence" value="ECO:0007669"/>
    <property type="project" value="InterPro"/>
</dbReference>
<feature type="domain" description="NB-ARC" evidence="1">
    <location>
        <begin position="340"/>
        <end position="495"/>
    </location>
</feature>
<dbReference type="PRINTS" id="PR00364">
    <property type="entry name" value="DISEASERSIST"/>
</dbReference>
<dbReference type="Proteomes" id="UP001313282">
    <property type="component" value="Unassembled WGS sequence"/>
</dbReference>
<reference evidence="3 4" key="1">
    <citation type="submission" date="2019-10" db="EMBL/GenBank/DDBJ databases">
        <authorList>
            <person name="Palmer J.M."/>
        </authorList>
    </citation>
    <scope>NUCLEOTIDE SEQUENCE [LARGE SCALE GENOMIC DNA]</scope>
    <source>
        <strain evidence="3 4">TWF718</strain>
    </source>
</reference>
<dbReference type="InterPro" id="IPR035994">
    <property type="entry name" value="Nucleoside_phosphorylase_sf"/>
</dbReference>
<proteinExistence type="predicted"/>
<dbReference type="Gene3D" id="3.40.50.1580">
    <property type="entry name" value="Nucleoside phosphorylase domain"/>
    <property type="match status" value="1"/>
</dbReference>
<dbReference type="GO" id="GO:0003824">
    <property type="term" value="F:catalytic activity"/>
    <property type="evidence" value="ECO:0007669"/>
    <property type="project" value="InterPro"/>
</dbReference>
<dbReference type="InterPro" id="IPR000845">
    <property type="entry name" value="Nucleoside_phosphorylase_d"/>
</dbReference>
<dbReference type="SUPFAM" id="SSF53167">
    <property type="entry name" value="Purine and uridine phosphorylases"/>
    <property type="match status" value="1"/>
</dbReference>
<dbReference type="SUPFAM" id="SSF52540">
    <property type="entry name" value="P-loop containing nucleoside triphosphate hydrolases"/>
    <property type="match status" value="1"/>
</dbReference>
<evidence type="ECO:0000313" key="3">
    <source>
        <dbReference type="EMBL" id="KAK6356949.1"/>
    </source>
</evidence>
<organism evidence="3 4">
    <name type="scientific">Orbilia javanica</name>
    <dbReference type="NCBI Taxonomy" id="47235"/>
    <lineage>
        <taxon>Eukaryota</taxon>
        <taxon>Fungi</taxon>
        <taxon>Dikarya</taxon>
        <taxon>Ascomycota</taxon>
        <taxon>Pezizomycotina</taxon>
        <taxon>Orbiliomycetes</taxon>
        <taxon>Orbiliales</taxon>
        <taxon>Orbiliaceae</taxon>
        <taxon>Orbilia</taxon>
    </lineage>
</organism>
<evidence type="ECO:0000259" key="1">
    <source>
        <dbReference type="Pfam" id="PF00931"/>
    </source>
</evidence>
<feature type="domain" description="Nucleoside phosphorylase" evidence="2">
    <location>
        <begin position="17"/>
        <end position="304"/>
    </location>
</feature>
<dbReference type="InterPro" id="IPR053137">
    <property type="entry name" value="NLR-like"/>
</dbReference>
<keyword evidence="4" id="KW-1185">Reference proteome</keyword>
<name>A0AAN8NDM4_9PEZI</name>
<dbReference type="PANTHER" id="PTHR46082:SF11">
    <property type="entry name" value="AAA+ ATPASE DOMAIN-CONTAINING PROTEIN-RELATED"/>
    <property type="match status" value="1"/>
</dbReference>
<dbReference type="EMBL" id="JAVHNR010000001">
    <property type="protein sequence ID" value="KAK6356949.1"/>
    <property type="molecule type" value="Genomic_DNA"/>
</dbReference>
<comment type="caution">
    <text evidence="3">The sequence shown here is derived from an EMBL/GenBank/DDBJ whole genome shotgun (WGS) entry which is preliminary data.</text>
</comment>
<protein>
    <submittedName>
        <fullName evidence="3">Uncharacterized protein</fullName>
    </submittedName>
</protein>
<evidence type="ECO:0000259" key="2">
    <source>
        <dbReference type="Pfam" id="PF01048"/>
    </source>
</evidence>
<dbReference type="InterPro" id="IPR002182">
    <property type="entry name" value="NB-ARC"/>
</dbReference>
<dbReference type="Pfam" id="PF01048">
    <property type="entry name" value="PNP_UDP_1"/>
    <property type="match status" value="1"/>
</dbReference>
<dbReference type="PANTHER" id="PTHR46082">
    <property type="entry name" value="ATP/GTP-BINDING PROTEIN-RELATED"/>
    <property type="match status" value="1"/>
</dbReference>
<dbReference type="GO" id="GO:0009116">
    <property type="term" value="P:nucleoside metabolic process"/>
    <property type="evidence" value="ECO:0007669"/>
    <property type="project" value="InterPro"/>
</dbReference>
<dbReference type="Gene3D" id="3.40.50.300">
    <property type="entry name" value="P-loop containing nucleotide triphosphate hydrolases"/>
    <property type="match status" value="1"/>
</dbReference>
<sequence>MSTAGGKRRLDVREYTVGWVCALPVEHAAATSMLDEEHEDPPYSDDDTNIYTLGRMLGHNVVIVCLPAGLIGSASATAAAIEMKAKFPGIQFGFLVGVGGGVPSAADIRLGDVVISQPHLQHGGVVQYDFGKHCPGGFQRTGFLNTPPKYLLNAVSKLISNHIRGKNTVQNHLAAATSMPVFSRQNAGEDILFKPTYKHVEGAGCSSCKREETIERAARASQDYVTHYGTIASGSSLIRDAQTRDRLSSELDGAVCFEMEATGLMNHFPCLVIRGICDYADSHKNKAWQPYAAATAASCAKELLSVIPIIAKTQVEGTGVTLHNDSIFLQQRLLVREDIISTLRKTFCQNGSARVVLHGLPGMGKSTMARYFAYEKRDEMTVLWITASSKETITEGFEGYAQQVLGEGCNISQPVSIIRQFLSKNFNGRWLLILDGLDDINIDVEQFTFNGLPDAKVLITTRSTQVASRIEATYVLQVNSLDQDKARDLLSKYLNPIPRNGNPAQDELHPEEINARAHLVQELGGLPLAISIIGAALRNEDGIQSMSCKAYLSWPAQIQDSFLAQDPEFSNYPSSVWKAFSFAFQGILSDQESNQHVASMAVFVASCENAWSIAEYFQLCRRFPNFPMLESIGFLGGGFFELAMRKLAAINMVTWSWPSGRPPFIEMHPLVRRWIRRTEPERVHSYTAPKLRLVGLCMYENMVADRVKENWFTALMREITNLVIEDNFEVYRNWNAMPDIIVPFILYSHKLLRQSIDSMPAGLTKVSPFSEVSESLRLEINPFCHSTVEEIKRLGLENIVELTSILVTKCKELIEHSDSIGFLDINDILSASRAKIPPFMTDTTEHGHQFQKSLSHTGLIQDIVAGITAEMERCLDAYLKANTIIQAPQRIHEGSDSIIQEWMADWGLDIKEIIRRTLEKVFIRHCRDWGGTELGKKPEVTTNLWGHRNAFFAALYWAVKRSINDYFEPLRVLHIQVALGGYGCSPVFLCQVLAVRLKGVEDFFVTLVTGHISHSLMGAARAGFMKAFTKTRPQHISERLAREVFSTKGVIDLFRNQCVPNDFEIFDTTKDSNGPGEPTYIRSLDKAQEYILRAMKIVYDGQGSILDVKHLVRLALPLTAECNTNLLDTTPAISPELYMRNFTKHTAALVGIRSRCLQSLEILNICRFIVEAAEVASTGGSLESTIKRAQVEKGRIVREAKKLREGICAAQDKSMTVRHETIERLEEEGKRFKEEGKQLHLRIIMSQLRAFQQLKEEK</sequence>
<gene>
    <name evidence="3" type="ORF">TWF718_001286</name>
</gene>
<evidence type="ECO:0000313" key="4">
    <source>
        <dbReference type="Proteomes" id="UP001313282"/>
    </source>
</evidence>